<reference evidence="3" key="1">
    <citation type="journal article" date="2018" name="Nat. Microbiol.">
        <title>Leveraging single-cell genomics to expand the fungal tree of life.</title>
        <authorList>
            <person name="Ahrendt S.R."/>
            <person name="Quandt C.A."/>
            <person name="Ciobanu D."/>
            <person name="Clum A."/>
            <person name="Salamov A."/>
            <person name="Andreopoulos B."/>
            <person name="Cheng J.F."/>
            <person name="Woyke T."/>
            <person name="Pelin A."/>
            <person name="Henrissat B."/>
            <person name="Reynolds N.K."/>
            <person name="Benny G.L."/>
            <person name="Smith M.E."/>
            <person name="James T.Y."/>
            <person name="Grigoriev I.V."/>
        </authorList>
    </citation>
    <scope>NUCLEOTIDE SEQUENCE [LARGE SCALE GENOMIC DNA]</scope>
</reference>
<feature type="region of interest" description="Disordered" evidence="1">
    <location>
        <begin position="271"/>
        <end position="326"/>
    </location>
</feature>
<dbReference type="AlphaFoldDB" id="A0A4P9WLK9"/>
<feature type="region of interest" description="Disordered" evidence="1">
    <location>
        <begin position="531"/>
        <end position="760"/>
    </location>
</feature>
<feature type="region of interest" description="Disordered" evidence="1">
    <location>
        <begin position="793"/>
        <end position="884"/>
    </location>
</feature>
<dbReference type="Proteomes" id="UP000269721">
    <property type="component" value="Unassembled WGS sequence"/>
</dbReference>
<name>A0A4P9WLK9_9FUNG</name>
<evidence type="ECO:0000256" key="1">
    <source>
        <dbReference type="SAM" id="MobiDB-lite"/>
    </source>
</evidence>
<organism evidence="2 3">
    <name type="scientific">Blyttiomyces helicus</name>
    <dbReference type="NCBI Taxonomy" id="388810"/>
    <lineage>
        <taxon>Eukaryota</taxon>
        <taxon>Fungi</taxon>
        <taxon>Fungi incertae sedis</taxon>
        <taxon>Chytridiomycota</taxon>
        <taxon>Chytridiomycota incertae sedis</taxon>
        <taxon>Chytridiomycetes</taxon>
        <taxon>Chytridiomycetes incertae sedis</taxon>
        <taxon>Blyttiomyces</taxon>
    </lineage>
</organism>
<gene>
    <name evidence="2" type="ORF">BDK51DRAFT_53174</name>
</gene>
<feature type="compositionally biased region" description="Polar residues" evidence="1">
    <location>
        <begin position="636"/>
        <end position="651"/>
    </location>
</feature>
<protein>
    <submittedName>
        <fullName evidence="2">Uncharacterized protein</fullName>
    </submittedName>
</protein>
<feature type="compositionally biased region" description="Polar residues" evidence="1">
    <location>
        <begin position="531"/>
        <end position="555"/>
    </location>
</feature>
<feature type="region of interest" description="Disordered" evidence="1">
    <location>
        <begin position="1"/>
        <end position="20"/>
    </location>
</feature>
<feature type="region of interest" description="Disordered" evidence="1">
    <location>
        <begin position="442"/>
        <end position="477"/>
    </location>
</feature>
<feature type="compositionally biased region" description="Polar residues" evidence="1">
    <location>
        <begin position="317"/>
        <end position="326"/>
    </location>
</feature>
<accession>A0A4P9WLK9</accession>
<keyword evidence="3" id="KW-1185">Reference proteome</keyword>
<feature type="compositionally biased region" description="Polar residues" evidence="1">
    <location>
        <begin position="687"/>
        <end position="696"/>
    </location>
</feature>
<evidence type="ECO:0000313" key="2">
    <source>
        <dbReference type="EMBL" id="RKO93764.1"/>
    </source>
</evidence>
<feature type="compositionally biased region" description="Polar residues" evidence="1">
    <location>
        <begin position="464"/>
        <end position="477"/>
    </location>
</feature>
<feature type="compositionally biased region" description="Polar residues" evidence="1">
    <location>
        <begin position="1"/>
        <end position="15"/>
    </location>
</feature>
<dbReference type="EMBL" id="KZ994121">
    <property type="protein sequence ID" value="RKO93764.1"/>
    <property type="molecule type" value="Genomic_DNA"/>
</dbReference>
<feature type="region of interest" description="Disordered" evidence="1">
    <location>
        <begin position="171"/>
        <end position="211"/>
    </location>
</feature>
<feature type="compositionally biased region" description="Low complexity" evidence="1">
    <location>
        <begin position="179"/>
        <end position="188"/>
    </location>
</feature>
<feature type="compositionally biased region" description="Pro residues" evidence="1">
    <location>
        <begin position="588"/>
        <end position="600"/>
    </location>
</feature>
<feature type="compositionally biased region" description="Basic and acidic residues" evidence="1">
    <location>
        <begin position="192"/>
        <end position="211"/>
    </location>
</feature>
<feature type="compositionally biased region" description="Low complexity" evidence="1">
    <location>
        <begin position="271"/>
        <end position="290"/>
    </location>
</feature>
<proteinExistence type="predicted"/>
<feature type="compositionally biased region" description="Polar residues" evidence="1">
    <location>
        <begin position="447"/>
        <end position="456"/>
    </location>
</feature>
<sequence length="884" mass="96827">MSVDSSSTPSGQHQSDPSERTLDQQVHAVYYEAHQTIQFNSDCATVTCRGFRKVRACGPLVEPRSPRLNDLVPVQQGEVSSSAAAIDKQSTPAGQNNERAMLGSDAVLATEAAVEHQGQHQDLRISDSVIKYIGAIGINKEHATIRSNSDRSCHQTVIKSTSATTIGSEVRETAPAVNSTGRSSSSTSIGKHPVDHNEGHDNTRFSNDRKDMRINTQQYNGQDKPHHQPCNHQLNQHEPSINKISRTVILTTSSISNRKINDAAINNRDVTTTCRTSPRTPSSTSLTRSTAGLPLLPTLSRSATGLDHASQREPSRGHTTPSLTRSSTGYLCSQYQQVQSIMSVTSAAKIGNRKSTSPFDRRPPSADTIFRLMRGHQIDHQQQVTPLDQQQVVTIILIVMKFIQCSQDRKRSTITKHLTIEPKKLSTDETHTTIENNDLLIIRKDTPSTSRGNQEQQRSEEQRINVNDTTSRTTLLTHSGCPDRGLALNQRSGWHATVDRWVCELRTLHPPYLTSPCPLLPTSWSGQVTPNAPKGYSTTQSAGIQSATNSSNMNGKTLHPGQHPKKFAPPRMPVTMNADEHASTSLVSPPPKTAPGPVAPDPRQGARRSPPEGPQPLLPGEADLLTVTPLSGYPGLSTTPRQHTARSQCTTAVREHRALSTLAPVSPPRWRRPVPQYPIFQRPASKPKSNQAASQGPPTPPPQPMCWVSVSSSNAPPPPNPQSSQKYQRRLKSKADDNATPRRRGPPFWPHRSPHLPSHRSPASAAVWCAVGEESCYLSVGRMCRSPPIVQFNPVCRPKARPDDPPPLTPPEDDSHDETPSNPRPGKTHLISTTSHPHAGELKLENSTSEAAAPDPQKSLPTLRPTETPSLTEERKHPSRRHER</sequence>
<evidence type="ECO:0000313" key="3">
    <source>
        <dbReference type="Proteomes" id="UP000269721"/>
    </source>
</evidence>